<name>A0A4R8DGP8_9BACT</name>
<dbReference type="OrthoDB" id="9814380at2"/>
<gene>
    <name evidence="2" type="ORF">EDB95_4471</name>
</gene>
<keyword evidence="2" id="KW-0430">Lectin</keyword>
<keyword evidence="1" id="KW-0732">Signal</keyword>
<organism evidence="2 3">
    <name type="scientific">Dinghuibacter silviterrae</name>
    <dbReference type="NCBI Taxonomy" id="1539049"/>
    <lineage>
        <taxon>Bacteria</taxon>
        <taxon>Pseudomonadati</taxon>
        <taxon>Bacteroidota</taxon>
        <taxon>Chitinophagia</taxon>
        <taxon>Chitinophagales</taxon>
        <taxon>Chitinophagaceae</taxon>
        <taxon>Dinghuibacter</taxon>
    </lineage>
</organism>
<dbReference type="GO" id="GO:0030246">
    <property type="term" value="F:carbohydrate binding"/>
    <property type="evidence" value="ECO:0007669"/>
    <property type="project" value="UniProtKB-KW"/>
</dbReference>
<feature type="signal peptide" evidence="1">
    <location>
        <begin position="1"/>
        <end position="25"/>
    </location>
</feature>
<evidence type="ECO:0000256" key="1">
    <source>
        <dbReference type="SAM" id="SignalP"/>
    </source>
</evidence>
<protein>
    <submittedName>
        <fullName evidence="2">Concanavalin A-like lectin/glucanase superfamily protein</fullName>
    </submittedName>
</protein>
<evidence type="ECO:0000313" key="3">
    <source>
        <dbReference type="Proteomes" id="UP000294498"/>
    </source>
</evidence>
<dbReference type="InterPro" id="IPR013320">
    <property type="entry name" value="ConA-like_dom_sf"/>
</dbReference>
<dbReference type="Pfam" id="PF13385">
    <property type="entry name" value="Laminin_G_3"/>
    <property type="match status" value="1"/>
</dbReference>
<sequence>MNRILLGLVAIAVAASLTLPNSGCSKTKTVTDTVTVKDTTIVRDTLKVPYDTTYRHINDSLWAYYPLNGNLGDSSGNNHALTLFSGAALGIDMWGNPQSALDFPGGTARGLIADGGNFTAPSWSVSFLGMYRTTHIGFFFTKINYTDATGYSMAIGTDPVAIPDTIRIVLSGNTPANTCTNVGSVTSYILLDSTGPKLQTDAWYHVVATFSAGVLKMYINGVLVSQQTEPITQLAYCSNAGFNLGNWWSQDNGPALNGKIDELRIYTRAISATEVSYLYNKIPKF</sequence>
<reference evidence="2 3" key="1">
    <citation type="submission" date="2019-03" db="EMBL/GenBank/DDBJ databases">
        <title>Genomic Encyclopedia of Type Strains, Phase IV (KMG-IV): sequencing the most valuable type-strain genomes for metagenomic binning, comparative biology and taxonomic classification.</title>
        <authorList>
            <person name="Goeker M."/>
        </authorList>
    </citation>
    <scope>NUCLEOTIDE SEQUENCE [LARGE SCALE GENOMIC DNA]</scope>
    <source>
        <strain evidence="2 3">DSM 100059</strain>
    </source>
</reference>
<dbReference type="SUPFAM" id="SSF49899">
    <property type="entry name" value="Concanavalin A-like lectins/glucanases"/>
    <property type="match status" value="1"/>
</dbReference>
<dbReference type="AlphaFoldDB" id="A0A4R8DGP8"/>
<dbReference type="Proteomes" id="UP000294498">
    <property type="component" value="Unassembled WGS sequence"/>
</dbReference>
<proteinExistence type="predicted"/>
<comment type="caution">
    <text evidence="2">The sequence shown here is derived from an EMBL/GenBank/DDBJ whole genome shotgun (WGS) entry which is preliminary data.</text>
</comment>
<dbReference type="GO" id="GO:0004553">
    <property type="term" value="F:hydrolase activity, hydrolyzing O-glycosyl compounds"/>
    <property type="evidence" value="ECO:0007669"/>
    <property type="project" value="UniProtKB-ARBA"/>
</dbReference>
<evidence type="ECO:0000313" key="2">
    <source>
        <dbReference type="EMBL" id="TDW96637.1"/>
    </source>
</evidence>
<dbReference type="Gene3D" id="2.60.120.200">
    <property type="match status" value="1"/>
</dbReference>
<accession>A0A4R8DGP8</accession>
<dbReference type="GO" id="GO:0005975">
    <property type="term" value="P:carbohydrate metabolic process"/>
    <property type="evidence" value="ECO:0007669"/>
    <property type="project" value="UniProtKB-ARBA"/>
</dbReference>
<feature type="chain" id="PRO_5020400055" evidence="1">
    <location>
        <begin position="26"/>
        <end position="285"/>
    </location>
</feature>
<dbReference type="RefSeq" id="WP_133997428.1">
    <property type="nucleotide sequence ID" value="NZ_SODV01000002.1"/>
</dbReference>
<dbReference type="EMBL" id="SODV01000002">
    <property type="protein sequence ID" value="TDW96637.1"/>
    <property type="molecule type" value="Genomic_DNA"/>
</dbReference>
<keyword evidence="3" id="KW-1185">Reference proteome</keyword>